<dbReference type="Pfam" id="PF14360">
    <property type="entry name" value="PAP2_C"/>
    <property type="match status" value="1"/>
</dbReference>
<dbReference type="GO" id="GO:0005789">
    <property type="term" value="C:endoplasmic reticulum membrane"/>
    <property type="evidence" value="ECO:0007669"/>
    <property type="project" value="TreeGrafter"/>
</dbReference>
<dbReference type="InterPro" id="IPR025749">
    <property type="entry name" value="Sphingomyelin_synth-like_dom"/>
</dbReference>
<dbReference type="GO" id="GO:0033188">
    <property type="term" value="F:sphingomyelin synthase activity"/>
    <property type="evidence" value="ECO:0007669"/>
    <property type="project" value="TreeGrafter"/>
</dbReference>
<keyword evidence="4 9" id="KW-0812">Transmembrane</keyword>
<dbReference type="GO" id="GO:0046513">
    <property type="term" value="P:ceramide biosynthetic process"/>
    <property type="evidence" value="ECO:0007669"/>
    <property type="project" value="TreeGrafter"/>
</dbReference>
<evidence type="ECO:0000313" key="11">
    <source>
        <dbReference type="EMBL" id="GIQ84563.1"/>
    </source>
</evidence>
<keyword evidence="8 9" id="KW-0472">Membrane</keyword>
<evidence type="ECO:0000256" key="4">
    <source>
        <dbReference type="ARBA" id="ARBA00022692"/>
    </source>
</evidence>
<evidence type="ECO:0000259" key="10">
    <source>
        <dbReference type="Pfam" id="PF14360"/>
    </source>
</evidence>
<dbReference type="GO" id="GO:0000139">
    <property type="term" value="C:Golgi membrane"/>
    <property type="evidence" value="ECO:0007669"/>
    <property type="project" value="TreeGrafter"/>
</dbReference>
<protein>
    <recommendedName>
        <fullName evidence="10">Sphingomyelin synthase-like domain-containing protein</fullName>
    </recommendedName>
</protein>
<accession>A0A9K3CYC7</accession>
<comment type="caution">
    <text evidence="11">The sequence shown here is derived from an EMBL/GenBank/DDBJ whole genome shotgun (WGS) entry which is preliminary data.</text>
</comment>
<sequence>MAVMATVLAVALGLLTHGSVRKLCVLYALYLFLRTASFTVSTPPAPCAGCPNCPCAEIPWEEASLGRNRFQIALLWTFAAGLAKETVPQCGDLIPSGHSGYILLLVFFCIEAVQRESERQVYVEANAREERKRRRLVRVYTVTLLCALAVALFSIAFIRNHYTIDVLFATFLSVGLWLSYSALEYGVQTGKQAAQGSIRVLLNAVSWLEHRPGDNTGLMPLHTPLDIKAREEVLAVAPPVDSVPFTLEDSDEDLIV</sequence>
<evidence type="ECO:0000256" key="5">
    <source>
        <dbReference type="ARBA" id="ARBA00022919"/>
    </source>
</evidence>
<organism evidence="11 12">
    <name type="scientific">Kipferlia bialata</name>
    <dbReference type="NCBI Taxonomy" id="797122"/>
    <lineage>
        <taxon>Eukaryota</taxon>
        <taxon>Metamonada</taxon>
        <taxon>Carpediemonas-like organisms</taxon>
        <taxon>Kipferlia</taxon>
    </lineage>
</organism>
<dbReference type="InterPro" id="IPR045221">
    <property type="entry name" value="Sphingomyelin_synth-like"/>
</dbReference>
<dbReference type="PANTHER" id="PTHR21290:SF25">
    <property type="entry name" value="SPHINGOMYELIN SYNTHASE-RELATED PROTEIN 1"/>
    <property type="match status" value="1"/>
</dbReference>
<feature type="transmembrane region" description="Helical" evidence="9">
    <location>
        <begin position="164"/>
        <end position="183"/>
    </location>
</feature>
<comment type="similarity">
    <text evidence="2">Belongs to the sphingomyelin synthase family.</text>
</comment>
<comment type="subcellular location">
    <subcellularLocation>
        <location evidence="1">Membrane</location>
        <topology evidence="1">Multi-pass membrane protein</topology>
    </subcellularLocation>
</comment>
<keyword evidence="7" id="KW-0443">Lipid metabolism</keyword>
<evidence type="ECO:0000256" key="3">
    <source>
        <dbReference type="ARBA" id="ARBA00022679"/>
    </source>
</evidence>
<evidence type="ECO:0000256" key="2">
    <source>
        <dbReference type="ARBA" id="ARBA00005441"/>
    </source>
</evidence>
<dbReference type="PANTHER" id="PTHR21290">
    <property type="entry name" value="SPHINGOMYELIN SYNTHETASE"/>
    <property type="match status" value="1"/>
</dbReference>
<dbReference type="Proteomes" id="UP000265618">
    <property type="component" value="Unassembled WGS sequence"/>
</dbReference>
<dbReference type="AlphaFoldDB" id="A0A9K3CYC7"/>
<keyword evidence="6 9" id="KW-1133">Transmembrane helix</keyword>
<reference evidence="11 12" key="1">
    <citation type="journal article" date="2018" name="PLoS ONE">
        <title>The draft genome of Kipferlia bialata reveals reductive genome evolution in fornicate parasites.</title>
        <authorList>
            <person name="Tanifuji G."/>
            <person name="Takabayashi S."/>
            <person name="Kume K."/>
            <person name="Takagi M."/>
            <person name="Nakayama T."/>
            <person name="Kamikawa R."/>
            <person name="Inagaki Y."/>
            <person name="Hashimoto T."/>
        </authorList>
    </citation>
    <scope>NUCLEOTIDE SEQUENCE [LARGE SCALE GENOMIC DNA]</scope>
    <source>
        <strain evidence="11">NY0173</strain>
    </source>
</reference>
<dbReference type="OrthoDB" id="422827at2759"/>
<evidence type="ECO:0000256" key="1">
    <source>
        <dbReference type="ARBA" id="ARBA00004141"/>
    </source>
</evidence>
<gene>
    <name evidence="11" type="ORF">KIPB_006082</name>
</gene>
<name>A0A9K3CYC7_9EUKA</name>
<keyword evidence="3" id="KW-0808">Transferase</keyword>
<feature type="transmembrane region" description="Helical" evidence="9">
    <location>
        <begin position="136"/>
        <end position="158"/>
    </location>
</feature>
<evidence type="ECO:0000313" key="12">
    <source>
        <dbReference type="Proteomes" id="UP000265618"/>
    </source>
</evidence>
<evidence type="ECO:0000256" key="7">
    <source>
        <dbReference type="ARBA" id="ARBA00023098"/>
    </source>
</evidence>
<dbReference type="GO" id="GO:0005886">
    <property type="term" value="C:plasma membrane"/>
    <property type="evidence" value="ECO:0007669"/>
    <property type="project" value="TreeGrafter"/>
</dbReference>
<evidence type="ECO:0000256" key="9">
    <source>
        <dbReference type="SAM" id="Phobius"/>
    </source>
</evidence>
<keyword evidence="12" id="KW-1185">Reference proteome</keyword>
<dbReference type="GO" id="GO:0047493">
    <property type="term" value="F:ceramide cholinephosphotransferase activity"/>
    <property type="evidence" value="ECO:0007669"/>
    <property type="project" value="TreeGrafter"/>
</dbReference>
<evidence type="ECO:0000256" key="6">
    <source>
        <dbReference type="ARBA" id="ARBA00022989"/>
    </source>
</evidence>
<keyword evidence="5" id="KW-0746">Sphingolipid metabolism</keyword>
<proteinExistence type="inferred from homology"/>
<feature type="domain" description="Sphingomyelin synthase-like" evidence="10">
    <location>
        <begin position="89"/>
        <end position="181"/>
    </location>
</feature>
<evidence type="ECO:0000256" key="8">
    <source>
        <dbReference type="ARBA" id="ARBA00023136"/>
    </source>
</evidence>
<dbReference type="EMBL" id="BDIP01001517">
    <property type="protein sequence ID" value="GIQ84563.1"/>
    <property type="molecule type" value="Genomic_DNA"/>
</dbReference>